<keyword evidence="2 4" id="KW-0472">Membrane</keyword>
<dbReference type="PROSITE" id="PS01068">
    <property type="entry name" value="OMPA_1"/>
    <property type="match status" value="1"/>
</dbReference>
<dbReference type="PRINTS" id="PR01023">
    <property type="entry name" value="NAFLGMOTY"/>
</dbReference>
<proteinExistence type="predicted"/>
<evidence type="ECO:0000313" key="7">
    <source>
        <dbReference type="EMBL" id="HER95480.1"/>
    </source>
</evidence>
<evidence type="ECO:0000259" key="6">
    <source>
        <dbReference type="PROSITE" id="PS51123"/>
    </source>
</evidence>
<dbReference type="GO" id="GO:0009279">
    <property type="term" value="C:cell outer membrane"/>
    <property type="evidence" value="ECO:0007669"/>
    <property type="project" value="UniProtKB-SubCell"/>
</dbReference>
<dbReference type="InterPro" id="IPR036737">
    <property type="entry name" value="OmpA-like_sf"/>
</dbReference>
<evidence type="ECO:0000256" key="4">
    <source>
        <dbReference type="PROSITE-ProRule" id="PRU00473"/>
    </source>
</evidence>
<evidence type="ECO:0000256" key="3">
    <source>
        <dbReference type="ARBA" id="ARBA00023237"/>
    </source>
</evidence>
<name>A0A7V2F6N2_RHOMR</name>
<dbReference type="SUPFAM" id="SSF103088">
    <property type="entry name" value="OmpA-like"/>
    <property type="match status" value="1"/>
</dbReference>
<evidence type="ECO:0000256" key="5">
    <source>
        <dbReference type="SAM" id="MobiDB-lite"/>
    </source>
</evidence>
<evidence type="ECO:0000256" key="1">
    <source>
        <dbReference type="ARBA" id="ARBA00004442"/>
    </source>
</evidence>
<dbReference type="PANTHER" id="PTHR30329:SF21">
    <property type="entry name" value="LIPOPROTEIN YIAD-RELATED"/>
    <property type="match status" value="1"/>
</dbReference>
<dbReference type="InterPro" id="IPR006664">
    <property type="entry name" value="OMP_bac"/>
</dbReference>
<protein>
    <submittedName>
        <fullName evidence="7">OmpA family protein</fullName>
    </submittedName>
</protein>
<dbReference type="InterPro" id="IPR039567">
    <property type="entry name" value="Gly-zipper"/>
</dbReference>
<feature type="domain" description="OmpA-like" evidence="6">
    <location>
        <begin position="92"/>
        <end position="209"/>
    </location>
</feature>
<sequence length="219" mass="23375">MQKHAGYGLLIFALLLAGCARLSNTEKGAAIGAGAGAVVGGAIGKATGNTARGAILGAIVGGTAGAIIGQRMDRQAAEMQQELPDAKVERVGEGILVTFNSGILFDVNAYTLRPEARENLRRLAESLKKYPETEVLIVGHTDSTGPEEYNQRLSERRAEAAAAFLMEQGIRPSRIRTLGKGESEPVASNDTPEGRQLNRRVEIAIFASEAYRQELQRSN</sequence>
<reference evidence="7" key="1">
    <citation type="journal article" date="2020" name="mSystems">
        <title>Genome- and Community-Level Interaction Insights into Carbon Utilization and Element Cycling Functions of Hydrothermarchaeota in Hydrothermal Sediment.</title>
        <authorList>
            <person name="Zhou Z."/>
            <person name="Liu Y."/>
            <person name="Xu W."/>
            <person name="Pan J."/>
            <person name="Luo Z.H."/>
            <person name="Li M."/>
        </authorList>
    </citation>
    <scope>NUCLEOTIDE SEQUENCE [LARGE SCALE GENOMIC DNA]</scope>
    <source>
        <strain evidence="7">SpSt-143</strain>
    </source>
</reference>
<evidence type="ECO:0000256" key="2">
    <source>
        <dbReference type="ARBA" id="ARBA00023136"/>
    </source>
</evidence>
<dbReference type="PROSITE" id="PS51123">
    <property type="entry name" value="OMPA_2"/>
    <property type="match status" value="1"/>
</dbReference>
<comment type="subcellular location">
    <subcellularLocation>
        <location evidence="1">Cell outer membrane</location>
    </subcellularLocation>
</comment>
<dbReference type="Gene3D" id="3.30.1330.60">
    <property type="entry name" value="OmpA-like domain"/>
    <property type="match status" value="1"/>
</dbReference>
<organism evidence="7">
    <name type="scientific">Rhodothermus marinus</name>
    <name type="common">Rhodothermus obamensis</name>
    <dbReference type="NCBI Taxonomy" id="29549"/>
    <lineage>
        <taxon>Bacteria</taxon>
        <taxon>Pseudomonadati</taxon>
        <taxon>Rhodothermota</taxon>
        <taxon>Rhodothermia</taxon>
        <taxon>Rhodothermales</taxon>
        <taxon>Rhodothermaceae</taxon>
        <taxon>Rhodothermus</taxon>
    </lineage>
</organism>
<dbReference type="CDD" id="cd07185">
    <property type="entry name" value="OmpA_C-like"/>
    <property type="match status" value="1"/>
</dbReference>
<dbReference type="Pfam" id="PF13488">
    <property type="entry name" value="Gly-zipper_Omp"/>
    <property type="match status" value="1"/>
</dbReference>
<dbReference type="PROSITE" id="PS51257">
    <property type="entry name" value="PROKAR_LIPOPROTEIN"/>
    <property type="match status" value="1"/>
</dbReference>
<dbReference type="PANTHER" id="PTHR30329">
    <property type="entry name" value="STATOR ELEMENT OF FLAGELLAR MOTOR COMPLEX"/>
    <property type="match status" value="1"/>
</dbReference>
<dbReference type="InterPro" id="IPR006665">
    <property type="entry name" value="OmpA-like"/>
</dbReference>
<dbReference type="Pfam" id="PF00691">
    <property type="entry name" value="OmpA"/>
    <property type="match status" value="1"/>
</dbReference>
<accession>A0A7V2F6N2</accession>
<dbReference type="AlphaFoldDB" id="A0A7V2F6N2"/>
<feature type="region of interest" description="Disordered" evidence="5">
    <location>
        <begin position="179"/>
        <end position="198"/>
    </location>
</feature>
<dbReference type="PRINTS" id="PR01021">
    <property type="entry name" value="OMPADOMAIN"/>
</dbReference>
<dbReference type="EMBL" id="DSGB01000003">
    <property type="protein sequence ID" value="HER95480.1"/>
    <property type="molecule type" value="Genomic_DNA"/>
</dbReference>
<gene>
    <name evidence="7" type="ORF">ENO59_03035</name>
</gene>
<comment type="caution">
    <text evidence="7">The sequence shown here is derived from an EMBL/GenBank/DDBJ whole genome shotgun (WGS) entry which is preliminary data.</text>
</comment>
<dbReference type="InterPro" id="IPR006690">
    <property type="entry name" value="OMPA-like_CS"/>
</dbReference>
<keyword evidence="3" id="KW-0998">Cell outer membrane</keyword>
<dbReference type="InterPro" id="IPR050330">
    <property type="entry name" value="Bact_OuterMem_StrucFunc"/>
</dbReference>